<sequence>MFSAGIRTTFESMERWWFYAHSSKIFNCYRIIGNYQMYEVLDDTAAQVILAIESGDSIRRVAQHLYTPYETVRQAVNRLEDAGYVHYDDGLSVVDERVRDAARELVAASAGVSQPSIEEAYVIPQFGDWPFAFTRIDAVYVWTQGGYQVGREPNDYPLFLAVREEDVDAWEAFFESFDLPTEFERQPRHELDGALQIVLEPGASLDIEHVEGYPVIPRAETIEYMRENYAQFQSALAMLDRMYEDIDLGVTYRETERAQP</sequence>
<dbReference type="AlphaFoldDB" id="A5YS91"/>
<protein>
    <recommendedName>
        <fullName evidence="2">Sigma-70 like region 4 HTH domain-containing protein</fullName>
    </recommendedName>
</protein>
<organism evidence="1">
    <name type="scientific">uncultured haloarchaeon</name>
    <dbReference type="NCBI Taxonomy" id="160804"/>
    <lineage>
        <taxon>Archaea</taxon>
        <taxon>Methanobacteriati</taxon>
        <taxon>Methanobacteriota</taxon>
        <taxon>Stenosarchaea group</taxon>
        <taxon>Halobacteria</taxon>
        <taxon>Halobacteriales</taxon>
        <taxon>Halobacteriaceae</taxon>
        <taxon>environmental samples</taxon>
    </lineage>
</organism>
<dbReference type="EMBL" id="EF583986">
    <property type="protein sequence ID" value="ABQ75848.1"/>
    <property type="molecule type" value="Genomic_DNA"/>
</dbReference>
<name>A5YS91_9EURY</name>
<reference evidence="1" key="1">
    <citation type="journal article" date="2007" name="ISME J.">
        <title>Genomic plasticity in prokaryotes: the case of the square haloarchaeon.</title>
        <authorList>
            <person name="Cuadros-Orellana S."/>
            <person name="Martin-Cuadrado A.B."/>
            <person name="Legault B."/>
            <person name="D'Auria G."/>
            <person name="Zhaxybayeva O."/>
            <person name="Papke R.T."/>
            <person name="Rodriguez-Valera F."/>
        </authorList>
    </citation>
    <scope>NUCLEOTIDE SEQUENCE</scope>
</reference>
<evidence type="ECO:0008006" key="2">
    <source>
        <dbReference type="Google" id="ProtNLM"/>
    </source>
</evidence>
<proteinExistence type="predicted"/>
<evidence type="ECO:0000313" key="1">
    <source>
        <dbReference type="EMBL" id="ABQ75848.1"/>
    </source>
</evidence>
<accession>A5YS91</accession>